<dbReference type="EMBL" id="AP014523">
    <property type="protein sequence ID" value="BAO97931.1"/>
    <property type="molecule type" value="Genomic_DNA"/>
</dbReference>
<reference evidence="2 3" key="1">
    <citation type="submission" date="2013-11" db="EMBL/GenBank/DDBJ databases">
        <title>Estimation of Helicobacter pylori bacteriophage ecology using H. pylori isolates.</title>
        <authorList>
            <person name="Uchiyama J."/>
            <person name="Takemura-Uchiyama I."/>
            <person name="Ujihara T."/>
            <person name="Matsuzaki S."/>
        </authorList>
    </citation>
    <scope>NUCLEOTIDE SEQUENCE [LARGE SCALE GENOMIC DNA]</scope>
    <source>
        <strain evidence="2 3">NY40</strain>
    </source>
</reference>
<dbReference type="InterPro" id="IPR016181">
    <property type="entry name" value="Acyl_CoA_acyltransferase"/>
</dbReference>
<organism evidence="2 3">
    <name type="scientific">Helicobacter pylori NY40</name>
    <dbReference type="NCBI Taxonomy" id="1426844"/>
    <lineage>
        <taxon>Bacteria</taxon>
        <taxon>Pseudomonadati</taxon>
        <taxon>Campylobacterota</taxon>
        <taxon>Epsilonproteobacteria</taxon>
        <taxon>Campylobacterales</taxon>
        <taxon>Helicobacteraceae</taxon>
        <taxon>Helicobacter</taxon>
    </lineage>
</organism>
<dbReference type="Gene3D" id="3.40.630.30">
    <property type="match status" value="1"/>
</dbReference>
<feature type="domain" description="Phosphatidylglycerol lysyltransferase C-terminal" evidence="1">
    <location>
        <begin position="25"/>
        <end position="285"/>
    </location>
</feature>
<evidence type="ECO:0000259" key="1">
    <source>
        <dbReference type="Pfam" id="PF09924"/>
    </source>
</evidence>
<name>A0A060Q0N0_HELPX</name>
<dbReference type="HOGENOM" id="CLU_058411_0_0_7"/>
<accession>A0A060Q0N0</accession>
<evidence type="ECO:0000313" key="3">
    <source>
        <dbReference type="Proteomes" id="UP000031662"/>
    </source>
</evidence>
<dbReference type="RefSeq" id="WP_041050788.1">
    <property type="nucleotide sequence ID" value="NZ_AP014523.1"/>
</dbReference>
<protein>
    <recommendedName>
        <fullName evidence="1">Phosphatidylglycerol lysyltransferase C-terminal domain-containing protein</fullName>
    </recommendedName>
</protein>
<dbReference type="Proteomes" id="UP000031662">
    <property type="component" value="Chromosome"/>
</dbReference>
<gene>
    <name evidence="2" type="ORF">NY40_0921</name>
</gene>
<proteinExistence type="predicted"/>
<dbReference type="Pfam" id="PF09924">
    <property type="entry name" value="LPG_synthase_C"/>
    <property type="match status" value="1"/>
</dbReference>
<dbReference type="InterPro" id="IPR024320">
    <property type="entry name" value="LPG_synthase_C"/>
</dbReference>
<dbReference type="PANTHER" id="PTHR41373:SF1">
    <property type="entry name" value="PHOSPHATIDYLGLYCEROL LYSYLTRANSFERASE C-TERMINAL DOMAIN-CONTAINING PROTEIN"/>
    <property type="match status" value="1"/>
</dbReference>
<evidence type="ECO:0000313" key="2">
    <source>
        <dbReference type="EMBL" id="BAO97931.1"/>
    </source>
</evidence>
<dbReference type="SUPFAM" id="SSF55729">
    <property type="entry name" value="Acyl-CoA N-acyltransferases (Nat)"/>
    <property type="match status" value="2"/>
</dbReference>
<dbReference type="InterPro" id="IPR016732">
    <property type="entry name" value="UCP018688"/>
</dbReference>
<dbReference type="AlphaFoldDB" id="A0A060Q0N0"/>
<sequence>MFEKITLAHKDLFSRFLSAQKIVLSDVSFTNCFLWQHARLIQVAVIRDCLVIQTTYENQKPFYFYPIGKNAFECVKELLKLEKNLRFHSLTLEQKDDLKDNFVGVFDFTYNRDRSDYVYSIEELIALKGKKYHKKKNHLNQFLTNYANFVYEKISPQNRKEVLEASQEWFLESQTDDIGLINENKGIQSVLENYESLDVKGGLIRVNGEIVSFSFGEVLNEESALIHIEKARTDIAGAYQIINQQLLLNEFSHLTYANREEDLGLEGLRRSKMSYNPVFLIDKYEAVAKN</sequence>
<dbReference type="PIRSF" id="PIRSF018688">
    <property type="entry name" value="UCP018688"/>
    <property type="match status" value="1"/>
</dbReference>
<dbReference type="PANTHER" id="PTHR41373">
    <property type="entry name" value="DUF2156 DOMAIN-CONTAINING PROTEIN"/>
    <property type="match status" value="1"/>
</dbReference>